<protein>
    <submittedName>
        <fullName evidence="1">Uncharacterized protein</fullName>
    </submittedName>
</protein>
<dbReference type="AlphaFoldDB" id="M7ZTF0"/>
<sequence length="64" mass="7052">METIDQHASETNAKFDGIVSQLWFNGAFSKVVEAGHVAGSRTNRKVPDSFVKYINQNSRASPDP</sequence>
<proteinExistence type="predicted"/>
<reference evidence="1" key="1">
    <citation type="journal article" date="2013" name="Nature">
        <title>Draft genome of the wheat A-genome progenitor Triticum urartu.</title>
        <authorList>
            <person name="Ling H.Q."/>
            <person name="Zhao S."/>
            <person name="Liu D."/>
            <person name="Wang J."/>
            <person name="Sun H."/>
            <person name="Zhang C."/>
            <person name="Fan H."/>
            <person name="Li D."/>
            <person name="Dong L."/>
            <person name="Tao Y."/>
            <person name="Gao C."/>
            <person name="Wu H."/>
            <person name="Li Y."/>
            <person name="Cui Y."/>
            <person name="Guo X."/>
            <person name="Zheng S."/>
            <person name="Wang B."/>
            <person name="Yu K."/>
            <person name="Liang Q."/>
            <person name="Yang W."/>
            <person name="Lou X."/>
            <person name="Chen J."/>
            <person name="Feng M."/>
            <person name="Jian J."/>
            <person name="Zhang X."/>
            <person name="Luo G."/>
            <person name="Jiang Y."/>
            <person name="Liu J."/>
            <person name="Wang Z."/>
            <person name="Sha Y."/>
            <person name="Zhang B."/>
            <person name="Wu H."/>
            <person name="Tang D."/>
            <person name="Shen Q."/>
            <person name="Xue P."/>
            <person name="Zou S."/>
            <person name="Wang X."/>
            <person name="Liu X."/>
            <person name="Wang F."/>
            <person name="Yang Y."/>
            <person name="An X."/>
            <person name="Dong Z."/>
            <person name="Zhang K."/>
            <person name="Zhang X."/>
            <person name="Luo M.C."/>
            <person name="Dvorak J."/>
            <person name="Tong Y."/>
            <person name="Wang J."/>
            <person name="Yang H."/>
            <person name="Li Z."/>
            <person name="Wang D."/>
            <person name="Zhang A."/>
            <person name="Wang J."/>
        </authorList>
    </citation>
    <scope>NUCLEOTIDE SEQUENCE</scope>
</reference>
<accession>M7ZTF0</accession>
<gene>
    <name evidence="1" type="ORF">TRIUR3_16660</name>
</gene>
<name>M7ZTF0_TRIUA</name>
<evidence type="ECO:0000313" key="1">
    <source>
        <dbReference type="EMBL" id="EMS62906.1"/>
    </source>
</evidence>
<organism evidence="1">
    <name type="scientific">Triticum urartu</name>
    <name type="common">Red wild einkorn</name>
    <name type="synonym">Crithodium urartu</name>
    <dbReference type="NCBI Taxonomy" id="4572"/>
    <lineage>
        <taxon>Eukaryota</taxon>
        <taxon>Viridiplantae</taxon>
        <taxon>Streptophyta</taxon>
        <taxon>Embryophyta</taxon>
        <taxon>Tracheophyta</taxon>
        <taxon>Spermatophyta</taxon>
        <taxon>Magnoliopsida</taxon>
        <taxon>Liliopsida</taxon>
        <taxon>Poales</taxon>
        <taxon>Poaceae</taxon>
        <taxon>BOP clade</taxon>
        <taxon>Pooideae</taxon>
        <taxon>Triticodae</taxon>
        <taxon>Triticeae</taxon>
        <taxon>Triticinae</taxon>
        <taxon>Triticum</taxon>
    </lineage>
</organism>
<dbReference type="EMBL" id="KD076539">
    <property type="protein sequence ID" value="EMS62906.1"/>
    <property type="molecule type" value="Genomic_DNA"/>
</dbReference>